<organism evidence="2 3">
    <name type="scientific">Pendulispora albinea</name>
    <dbReference type="NCBI Taxonomy" id="2741071"/>
    <lineage>
        <taxon>Bacteria</taxon>
        <taxon>Pseudomonadati</taxon>
        <taxon>Myxococcota</taxon>
        <taxon>Myxococcia</taxon>
        <taxon>Myxococcales</taxon>
        <taxon>Sorangiineae</taxon>
        <taxon>Pendulisporaceae</taxon>
        <taxon>Pendulispora</taxon>
    </lineage>
</organism>
<dbReference type="PANTHER" id="PTHR31157">
    <property type="entry name" value="SCP DOMAIN-CONTAINING PROTEIN"/>
    <property type="match status" value="1"/>
</dbReference>
<dbReference type="PANTHER" id="PTHR31157:SF1">
    <property type="entry name" value="SCP DOMAIN-CONTAINING PROTEIN"/>
    <property type="match status" value="1"/>
</dbReference>
<keyword evidence="3" id="KW-1185">Reference proteome</keyword>
<gene>
    <name evidence="2" type="ORF">LZC94_03265</name>
</gene>
<dbReference type="SUPFAM" id="SSF55797">
    <property type="entry name" value="PR-1-like"/>
    <property type="match status" value="1"/>
</dbReference>
<dbReference type="EMBL" id="CP089984">
    <property type="protein sequence ID" value="WXB16299.1"/>
    <property type="molecule type" value="Genomic_DNA"/>
</dbReference>
<name>A0ABZ2LZC1_9BACT</name>
<accession>A0ABZ2LZC1</accession>
<dbReference type="InterPro" id="IPR014044">
    <property type="entry name" value="CAP_dom"/>
</dbReference>
<dbReference type="Gene3D" id="3.40.33.10">
    <property type="entry name" value="CAP"/>
    <property type="match status" value="1"/>
</dbReference>
<evidence type="ECO:0000313" key="3">
    <source>
        <dbReference type="Proteomes" id="UP001370348"/>
    </source>
</evidence>
<dbReference type="Proteomes" id="UP001370348">
    <property type="component" value="Chromosome"/>
</dbReference>
<proteinExistence type="predicted"/>
<dbReference type="RefSeq" id="WP_394825924.1">
    <property type="nucleotide sequence ID" value="NZ_CP089984.1"/>
</dbReference>
<feature type="domain" description="SCP" evidence="1">
    <location>
        <begin position="197"/>
        <end position="308"/>
    </location>
</feature>
<evidence type="ECO:0000259" key="1">
    <source>
        <dbReference type="Pfam" id="PF00188"/>
    </source>
</evidence>
<sequence length="316" mass="32647">MAVARTLLTRHLSGAQAAAQAGTLQRMHGEPHVWPRVWKIAGSGLEDEGNVRALKGWLASSPTPGTLRCGVAASSHPDELLVVATEALADLDPVPIRVQPGSAVDFRARLLVPAKDCALVVRAPSGAVGKSPMACERGVVNAQVPIGQPGEYMIQLVVNVEGGPRPALEASVFAGVEPRWEPAGGVWTNGQGVSGVLDRLNELRKNAGVGALVRSGALDRVAQAHAERALASHMVAHDAGDGPPEGRLARAGIDVVSGAENVAQASSLAGAQLALEKSPSHFSVMVKPAYDAVGFGTATDESGNVYLVELFAAMAR</sequence>
<reference evidence="2 3" key="1">
    <citation type="submission" date="2021-12" db="EMBL/GenBank/DDBJ databases">
        <title>Discovery of the Pendulisporaceae a myxobacterial family with distinct sporulation behavior and unique specialized metabolism.</title>
        <authorList>
            <person name="Garcia R."/>
            <person name="Popoff A."/>
            <person name="Bader C.D."/>
            <person name="Loehr J."/>
            <person name="Walesch S."/>
            <person name="Walt C."/>
            <person name="Boldt J."/>
            <person name="Bunk B."/>
            <person name="Haeckl F.J.F.P.J."/>
            <person name="Gunesch A.P."/>
            <person name="Birkelbach J."/>
            <person name="Nuebel U."/>
            <person name="Pietschmann T."/>
            <person name="Bach T."/>
            <person name="Mueller R."/>
        </authorList>
    </citation>
    <scope>NUCLEOTIDE SEQUENCE [LARGE SCALE GENOMIC DNA]</scope>
    <source>
        <strain evidence="2 3">MSr11954</strain>
    </source>
</reference>
<evidence type="ECO:0000313" key="2">
    <source>
        <dbReference type="EMBL" id="WXB16299.1"/>
    </source>
</evidence>
<dbReference type="Pfam" id="PF00188">
    <property type="entry name" value="CAP"/>
    <property type="match status" value="1"/>
</dbReference>
<protein>
    <submittedName>
        <fullName evidence="2">CAP domain-containing protein</fullName>
    </submittedName>
</protein>
<dbReference type="CDD" id="cd05379">
    <property type="entry name" value="CAP_bacterial"/>
    <property type="match status" value="1"/>
</dbReference>
<dbReference type="InterPro" id="IPR035940">
    <property type="entry name" value="CAP_sf"/>
</dbReference>